<accession>A0ABS5ETG5</accession>
<dbReference type="RefSeq" id="WP_211851178.1">
    <property type="nucleotide sequence ID" value="NZ_JAAGBB010000004.1"/>
</dbReference>
<dbReference type="HAMAP" id="MF_01384">
    <property type="entry name" value="UreD"/>
    <property type="match status" value="1"/>
</dbReference>
<organism evidence="4 5">
    <name type="scientific">Plastoroseomonas hellenica</name>
    <dbReference type="NCBI Taxonomy" id="2687306"/>
    <lineage>
        <taxon>Bacteria</taxon>
        <taxon>Pseudomonadati</taxon>
        <taxon>Pseudomonadota</taxon>
        <taxon>Alphaproteobacteria</taxon>
        <taxon>Acetobacterales</taxon>
        <taxon>Acetobacteraceae</taxon>
        <taxon>Plastoroseomonas</taxon>
    </lineage>
</organism>
<evidence type="ECO:0000256" key="3">
    <source>
        <dbReference type="HAMAP-Rule" id="MF_01384"/>
    </source>
</evidence>
<reference evidence="5" key="1">
    <citation type="journal article" date="2021" name="Syst. Appl. Microbiol.">
        <title>Roseomonas hellenica sp. nov., isolated from roots of wild-growing Alkanna tinctoria.</title>
        <authorList>
            <person name="Rat A."/>
            <person name="Naranjo H.D."/>
            <person name="Lebbe L."/>
            <person name="Cnockaert M."/>
            <person name="Krigas N."/>
            <person name="Grigoriadou K."/>
            <person name="Maloupa E."/>
            <person name="Willems A."/>
        </authorList>
    </citation>
    <scope>NUCLEOTIDE SEQUENCE [LARGE SCALE GENOMIC DNA]</scope>
    <source>
        <strain evidence="5">LMG 31523</strain>
    </source>
</reference>
<gene>
    <name evidence="3" type="primary">ureD</name>
    <name evidence="4" type="ORF">GXW71_04360</name>
</gene>
<evidence type="ECO:0000313" key="5">
    <source>
        <dbReference type="Proteomes" id="UP001196870"/>
    </source>
</evidence>
<evidence type="ECO:0000256" key="2">
    <source>
        <dbReference type="ARBA" id="ARBA00023186"/>
    </source>
</evidence>
<keyword evidence="3" id="KW-0996">Nickel insertion</keyword>
<proteinExistence type="inferred from homology"/>
<sequence>MPPNDAPTTPSHQRAAGELEIGIGRDGLRHLFQAAPLRALFPTPEPGETPAIAIVNTAGGLAGGDSLRIAVSAGQGARFTLSTPAAEKVYRSLGPDSRLHCTLAVEDGAALEWIPQETILFDGARFTRRIDAELGRDARLLAAEAVVFGRPARGESFTRGLYRDAWRIRRQGRLLWADGVALDGPEALENPFGFGGAQAMATLLLVDDRAEALLPALREAGCPVTLPRPGLLLLRWLGGAASVRGLLGEAICRLRAVALGLPPRLPRLWTT</sequence>
<comment type="caution">
    <text evidence="4">The sequence shown here is derived from an EMBL/GenBank/DDBJ whole genome shotgun (WGS) entry which is preliminary data.</text>
</comment>
<dbReference type="InterPro" id="IPR002669">
    <property type="entry name" value="UreD"/>
</dbReference>
<evidence type="ECO:0000313" key="4">
    <source>
        <dbReference type="EMBL" id="MBR0663584.1"/>
    </source>
</evidence>
<comment type="subunit">
    <text evidence="3">UreD, UreF and UreG form a complex that acts as a GTP-hydrolysis-dependent molecular chaperone, activating the urease apoprotein by helping to assemble the nickel containing metallocenter of UreC. The UreE protein probably delivers the nickel.</text>
</comment>
<keyword evidence="5" id="KW-1185">Reference proteome</keyword>
<dbReference type="Proteomes" id="UP001196870">
    <property type="component" value="Unassembled WGS sequence"/>
</dbReference>
<comment type="subcellular location">
    <subcellularLocation>
        <location evidence="3">Cytoplasm</location>
    </subcellularLocation>
</comment>
<keyword evidence="3" id="KW-0963">Cytoplasm</keyword>
<keyword evidence="2 3" id="KW-0143">Chaperone</keyword>
<dbReference type="EMBL" id="JAAGBB010000004">
    <property type="protein sequence ID" value="MBR0663584.1"/>
    <property type="molecule type" value="Genomic_DNA"/>
</dbReference>
<name>A0ABS5ETG5_9PROT</name>
<comment type="similarity">
    <text evidence="1 3">Belongs to the UreD family.</text>
</comment>
<dbReference type="Pfam" id="PF01774">
    <property type="entry name" value="UreD"/>
    <property type="match status" value="1"/>
</dbReference>
<evidence type="ECO:0000256" key="1">
    <source>
        <dbReference type="ARBA" id="ARBA00007177"/>
    </source>
</evidence>
<dbReference type="PANTHER" id="PTHR33643:SF1">
    <property type="entry name" value="UREASE ACCESSORY PROTEIN D"/>
    <property type="match status" value="1"/>
</dbReference>
<comment type="function">
    <text evidence="3">Required for maturation of urease via the functional incorporation of the urease nickel metallocenter.</text>
</comment>
<dbReference type="PANTHER" id="PTHR33643">
    <property type="entry name" value="UREASE ACCESSORY PROTEIN D"/>
    <property type="match status" value="1"/>
</dbReference>
<protein>
    <recommendedName>
        <fullName evidence="3">Urease accessory protein UreD</fullName>
    </recommendedName>
</protein>